<dbReference type="InterPro" id="IPR003029">
    <property type="entry name" value="S1_domain"/>
</dbReference>
<evidence type="ECO:0000256" key="2">
    <source>
        <dbReference type="ARBA" id="ARBA00022723"/>
    </source>
</evidence>
<comment type="caution">
    <text evidence="8">The sequence shown here is derived from an EMBL/GenBank/DDBJ whole genome shotgun (WGS) entry which is preliminary data.</text>
</comment>
<dbReference type="PANTHER" id="PTHR30001:SF0">
    <property type="entry name" value="RIBONUCLEASE G"/>
    <property type="match status" value="1"/>
</dbReference>
<dbReference type="SUPFAM" id="SSF50249">
    <property type="entry name" value="Nucleic acid-binding proteins"/>
    <property type="match status" value="2"/>
</dbReference>
<evidence type="ECO:0000259" key="6">
    <source>
        <dbReference type="PROSITE" id="PS50126"/>
    </source>
</evidence>
<dbReference type="PROSITE" id="PS50926">
    <property type="entry name" value="TRAM"/>
    <property type="match status" value="1"/>
</dbReference>
<dbReference type="Proteomes" id="UP000295008">
    <property type="component" value="Unassembled WGS sequence"/>
</dbReference>
<dbReference type="Pfam" id="PF10150">
    <property type="entry name" value="RNase_E_G"/>
    <property type="match status" value="1"/>
</dbReference>
<dbReference type="GO" id="GO:0016787">
    <property type="term" value="F:hydrolase activity"/>
    <property type="evidence" value="ECO:0007669"/>
    <property type="project" value="UniProtKB-KW"/>
</dbReference>
<organism evidence="8 9">
    <name type="scientific">Hydrogenispora ethanolica</name>
    <dbReference type="NCBI Taxonomy" id="1082276"/>
    <lineage>
        <taxon>Bacteria</taxon>
        <taxon>Bacillati</taxon>
        <taxon>Bacillota</taxon>
        <taxon>Hydrogenispora</taxon>
    </lineage>
</organism>
<keyword evidence="3" id="KW-0378">Hydrolase</keyword>
<gene>
    <name evidence="8" type="ORF">EDC14_101910</name>
</gene>
<feature type="domain" description="TRAM" evidence="7">
    <location>
        <begin position="499"/>
        <end position="561"/>
    </location>
</feature>
<dbReference type="PROSITE" id="PS50126">
    <property type="entry name" value="S1"/>
    <property type="match status" value="1"/>
</dbReference>
<accession>A0A4R1RE83</accession>
<dbReference type="GO" id="GO:0004540">
    <property type="term" value="F:RNA nuclease activity"/>
    <property type="evidence" value="ECO:0007669"/>
    <property type="project" value="InterPro"/>
</dbReference>
<sequence length="561" mass="62832">MTKEILINIGIDETRLAILEEGVLVEFAVEHPDEQRRAGNIYRGRVENVLPGMQAAFVDIGEEKNAFLYIDDVIPRESDSDTAIDLKNCSIQDLLHEGQEIVVQMIKEPIGTKGPRVVTQITIPGRYLVLVPAVDYVGVSRRIVDESERERLKNIVTKFKKSGIGLIVRTAAEEVEAAELQSDFEFLIKVWEKIKRKITKGPCPSLIYQDHDLLYRILRDYLGKEVERLVIDDSEAYFKALEIVKTLAPSLRNRVQLYTGEIPLFKLYSVESQVERALCKKVWLDCGAYLIFDQTEALSVIDVNTGKFTGSTSLEDTVFQTNLMAVKEIGRQIRLRNLAGIIIIDFIDMSSDSQRDKVIALLEKELSHDKTKVNILGFTSLGLLELTRKKVRQSLREIFQTECECCDGTGYTLTLESLSNKAVRAILQMARDINDEALLLGVNPQIASLLIGPGGTNQEKLERRLNKTLFIKGQESLEKDQVRLLASGTKEEIMALALPVKEGDEVEIKIVEHHITNPGDGIGRIEGYVVDVEGAGAFIGKKIKAAITKTFKTYAKARIIG</sequence>
<dbReference type="GO" id="GO:0003723">
    <property type="term" value="F:RNA binding"/>
    <property type="evidence" value="ECO:0007669"/>
    <property type="project" value="UniProtKB-KW"/>
</dbReference>
<dbReference type="Gene3D" id="2.40.50.140">
    <property type="entry name" value="Nucleic acid-binding proteins"/>
    <property type="match status" value="2"/>
</dbReference>
<dbReference type="SMART" id="SM00316">
    <property type="entry name" value="S1"/>
    <property type="match status" value="1"/>
</dbReference>
<dbReference type="GO" id="GO:0046872">
    <property type="term" value="F:metal ion binding"/>
    <property type="evidence" value="ECO:0007669"/>
    <property type="project" value="UniProtKB-KW"/>
</dbReference>
<dbReference type="Gene3D" id="3.40.1260.20">
    <property type="entry name" value="Ribonuclease E, catalytic domain"/>
    <property type="match status" value="1"/>
</dbReference>
<dbReference type="InterPro" id="IPR002792">
    <property type="entry name" value="TRAM_dom"/>
</dbReference>
<dbReference type="PANTHER" id="PTHR30001">
    <property type="entry name" value="RIBONUCLEASE"/>
    <property type="match status" value="1"/>
</dbReference>
<dbReference type="NCBIfam" id="TIGR00757">
    <property type="entry name" value="RNaseEG"/>
    <property type="match status" value="1"/>
</dbReference>
<name>A0A4R1RE83_HYDET</name>
<feature type="domain" description="S1 motif" evidence="6">
    <location>
        <begin position="39"/>
        <end position="107"/>
    </location>
</feature>
<dbReference type="EMBL" id="SLUN01000019">
    <property type="protein sequence ID" value="TCL64205.1"/>
    <property type="molecule type" value="Genomic_DNA"/>
</dbReference>
<evidence type="ECO:0000256" key="1">
    <source>
        <dbReference type="ARBA" id="ARBA00001946"/>
    </source>
</evidence>
<reference evidence="8 9" key="1">
    <citation type="submission" date="2019-03" db="EMBL/GenBank/DDBJ databases">
        <title>Genomic Encyclopedia of Type Strains, Phase IV (KMG-IV): sequencing the most valuable type-strain genomes for metagenomic binning, comparative biology and taxonomic classification.</title>
        <authorList>
            <person name="Goeker M."/>
        </authorList>
    </citation>
    <scope>NUCLEOTIDE SEQUENCE [LARGE SCALE GENOMIC DNA]</scope>
    <source>
        <strain evidence="8 9">LX-B</strain>
    </source>
</reference>
<dbReference type="InterPro" id="IPR019307">
    <property type="entry name" value="RNA-bd_AU-1/RNase_E/G"/>
</dbReference>
<evidence type="ECO:0000313" key="8">
    <source>
        <dbReference type="EMBL" id="TCL64205.1"/>
    </source>
</evidence>
<keyword evidence="5" id="KW-0694">RNA-binding</keyword>
<dbReference type="InterPro" id="IPR004659">
    <property type="entry name" value="RNase_E/G"/>
</dbReference>
<evidence type="ECO:0000256" key="4">
    <source>
        <dbReference type="ARBA" id="ARBA00022842"/>
    </source>
</evidence>
<dbReference type="CDD" id="cd04453">
    <property type="entry name" value="S1_RNase_E"/>
    <property type="match status" value="1"/>
</dbReference>
<evidence type="ECO:0000256" key="3">
    <source>
        <dbReference type="ARBA" id="ARBA00022801"/>
    </source>
</evidence>
<dbReference type="AlphaFoldDB" id="A0A4R1RE83"/>
<keyword evidence="9" id="KW-1185">Reference proteome</keyword>
<dbReference type="RefSeq" id="WP_132015153.1">
    <property type="nucleotide sequence ID" value="NZ_SLUN01000019.1"/>
</dbReference>
<evidence type="ECO:0000313" key="9">
    <source>
        <dbReference type="Proteomes" id="UP000295008"/>
    </source>
</evidence>
<dbReference type="Pfam" id="PF01938">
    <property type="entry name" value="TRAM"/>
    <property type="match status" value="1"/>
</dbReference>
<dbReference type="GO" id="GO:0006364">
    <property type="term" value="P:rRNA processing"/>
    <property type="evidence" value="ECO:0007669"/>
    <property type="project" value="TreeGrafter"/>
</dbReference>
<protein>
    <submittedName>
        <fullName evidence="8">Ribonuclease G</fullName>
    </submittedName>
</protein>
<comment type="cofactor">
    <cofactor evidence="1">
        <name>Mg(2+)</name>
        <dbReference type="ChEBI" id="CHEBI:18420"/>
    </cofactor>
</comment>
<keyword evidence="2" id="KW-0479">Metal-binding</keyword>
<dbReference type="OrthoDB" id="9804278at2"/>
<keyword evidence="4" id="KW-0460">Magnesium</keyword>
<evidence type="ECO:0000256" key="5">
    <source>
        <dbReference type="ARBA" id="ARBA00022884"/>
    </source>
</evidence>
<dbReference type="GO" id="GO:0005737">
    <property type="term" value="C:cytoplasm"/>
    <property type="evidence" value="ECO:0007669"/>
    <property type="project" value="TreeGrafter"/>
</dbReference>
<proteinExistence type="predicted"/>
<dbReference type="InterPro" id="IPR012340">
    <property type="entry name" value="NA-bd_OB-fold"/>
</dbReference>
<evidence type="ECO:0000259" key="7">
    <source>
        <dbReference type="PROSITE" id="PS50926"/>
    </source>
</evidence>